<name>A0A7L5A3P5_9BACT</name>
<dbReference type="EMBL" id="VTWU01000005">
    <property type="protein sequence ID" value="KAA9331388.1"/>
    <property type="molecule type" value="Genomic_DNA"/>
</dbReference>
<dbReference type="Proteomes" id="UP000326380">
    <property type="component" value="Unassembled WGS sequence"/>
</dbReference>
<dbReference type="AlphaFoldDB" id="A0A7L5A3P5"/>
<reference evidence="1 2" key="1">
    <citation type="submission" date="2019-09" db="EMBL/GenBank/DDBJ databases">
        <title>Genome sequence of Hymenobacter sp. M3.</title>
        <authorList>
            <person name="Srinivasan S."/>
        </authorList>
    </citation>
    <scope>NUCLEOTIDE SEQUENCE [LARGE SCALE GENOMIC DNA]</scope>
    <source>
        <strain evidence="1 2">M3</strain>
    </source>
</reference>
<gene>
    <name evidence="1" type="ORF">F0P96_14170</name>
</gene>
<dbReference type="RefSeq" id="WP_151079565.1">
    <property type="nucleotide sequence ID" value="NZ_CP047647.1"/>
</dbReference>
<proteinExistence type="predicted"/>
<keyword evidence="2" id="KW-1185">Reference proteome</keyword>
<protein>
    <submittedName>
        <fullName evidence="1">Uncharacterized protein</fullName>
    </submittedName>
</protein>
<evidence type="ECO:0000313" key="2">
    <source>
        <dbReference type="Proteomes" id="UP000326380"/>
    </source>
</evidence>
<accession>A0A7L5A3P5</accession>
<sequence>MQELSPEYLAEIARQMSAISAFLGGFAAAFLGTLLTQSTPRRVVSWAVASAAVASVGFIITVIAMTKLVVVLHPQAPANVSKSGVLGARATGLLCFMLGIYALMASIGLSGWLRSRRMGIITSVLAGAGALLITLTLAEL</sequence>
<comment type="caution">
    <text evidence="1">The sequence shown here is derived from an EMBL/GenBank/DDBJ whole genome shotgun (WGS) entry which is preliminary data.</text>
</comment>
<organism evidence="1 2">
    <name type="scientific">Hymenobacter busanensis</name>
    <dbReference type="NCBI Taxonomy" id="2607656"/>
    <lineage>
        <taxon>Bacteria</taxon>
        <taxon>Pseudomonadati</taxon>
        <taxon>Bacteroidota</taxon>
        <taxon>Cytophagia</taxon>
        <taxon>Cytophagales</taxon>
        <taxon>Hymenobacteraceae</taxon>
        <taxon>Hymenobacter</taxon>
    </lineage>
</organism>
<evidence type="ECO:0000313" key="1">
    <source>
        <dbReference type="EMBL" id="KAA9331388.1"/>
    </source>
</evidence>